<organism evidence="6 7">
    <name type="scientific">Linderina pennispora</name>
    <dbReference type="NCBI Taxonomy" id="61395"/>
    <lineage>
        <taxon>Eukaryota</taxon>
        <taxon>Fungi</taxon>
        <taxon>Fungi incertae sedis</taxon>
        <taxon>Zoopagomycota</taxon>
        <taxon>Kickxellomycotina</taxon>
        <taxon>Kickxellomycetes</taxon>
        <taxon>Kickxellales</taxon>
        <taxon>Kickxellaceae</taxon>
        <taxon>Linderina</taxon>
    </lineage>
</organism>
<dbReference type="InterPro" id="IPR023313">
    <property type="entry name" value="UBQ-conjugating_AS"/>
</dbReference>
<dbReference type="RefSeq" id="XP_040739991.1">
    <property type="nucleotide sequence ID" value="XM_040888726.1"/>
</dbReference>
<evidence type="ECO:0000256" key="1">
    <source>
        <dbReference type="ARBA" id="ARBA00022679"/>
    </source>
</evidence>
<keyword evidence="7" id="KW-1185">Reference proteome</keyword>
<dbReference type="SMART" id="SM00212">
    <property type="entry name" value="UBCc"/>
    <property type="match status" value="1"/>
</dbReference>
<evidence type="ECO:0000259" key="5">
    <source>
        <dbReference type="PROSITE" id="PS50127"/>
    </source>
</evidence>
<evidence type="ECO:0000256" key="4">
    <source>
        <dbReference type="RuleBase" id="RU362109"/>
    </source>
</evidence>
<dbReference type="PROSITE" id="PS50127">
    <property type="entry name" value="UBC_2"/>
    <property type="match status" value="1"/>
</dbReference>
<accession>A0A1Y1VXC4</accession>
<dbReference type="SUPFAM" id="SSF54495">
    <property type="entry name" value="UBC-like"/>
    <property type="match status" value="1"/>
</dbReference>
<dbReference type="AlphaFoldDB" id="A0A1Y1VXC4"/>
<dbReference type="InterPro" id="IPR000608">
    <property type="entry name" value="UBC"/>
</dbReference>
<keyword evidence="2 4" id="KW-0833">Ubl conjugation pathway</keyword>
<keyword evidence="1" id="KW-0808">Transferase</keyword>
<comment type="caution">
    <text evidence="6">The sequence shown here is derived from an EMBL/GenBank/DDBJ whole genome shotgun (WGS) entry which is preliminary data.</text>
</comment>
<dbReference type="PANTHER" id="PTHR24067">
    <property type="entry name" value="UBIQUITIN-CONJUGATING ENZYME E2"/>
    <property type="match status" value="1"/>
</dbReference>
<dbReference type="InterPro" id="IPR016135">
    <property type="entry name" value="UBQ-conjugating_enzyme/RWD"/>
</dbReference>
<dbReference type="OrthoDB" id="19692at2759"/>
<dbReference type="GO" id="GO:0016740">
    <property type="term" value="F:transferase activity"/>
    <property type="evidence" value="ECO:0007669"/>
    <property type="project" value="UniProtKB-KW"/>
</dbReference>
<dbReference type="EMBL" id="MCFD01000019">
    <property type="protein sequence ID" value="ORX65920.1"/>
    <property type="molecule type" value="Genomic_DNA"/>
</dbReference>
<dbReference type="GeneID" id="63805374"/>
<evidence type="ECO:0000313" key="6">
    <source>
        <dbReference type="EMBL" id="ORX65920.1"/>
    </source>
</evidence>
<dbReference type="Gene3D" id="3.10.110.10">
    <property type="entry name" value="Ubiquitin Conjugating Enzyme"/>
    <property type="match status" value="1"/>
</dbReference>
<dbReference type="GO" id="GO:0005524">
    <property type="term" value="F:ATP binding"/>
    <property type="evidence" value="ECO:0007669"/>
    <property type="project" value="UniProtKB-UniRule"/>
</dbReference>
<protein>
    <submittedName>
        <fullName evidence="6">Ubiquitin-conjugating enzyme</fullName>
    </submittedName>
</protein>
<dbReference type="PROSITE" id="PS00183">
    <property type="entry name" value="UBC_1"/>
    <property type="match status" value="1"/>
</dbReference>
<dbReference type="Pfam" id="PF00179">
    <property type="entry name" value="UQ_con"/>
    <property type="match status" value="1"/>
</dbReference>
<dbReference type="Proteomes" id="UP000193922">
    <property type="component" value="Unassembled WGS sequence"/>
</dbReference>
<evidence type="ECO:0000256" key="2">
    <source>
        <dbReference type="ARBA" id="ARBA00022786"/>
    </source>
</evidence>
<dbReference type="FunFam" id="3.10.110.10:FF:000051">
    <property type="entry name" value="ubiquitin-conjugating enzyme E2 R2-like"/>
    <property type="match status" value="1"/>
</dbReference>
<keyword evidence="4" id="KW-0067">ATP-binding</keyword>
<feature type="active site" description="Glycyl thioester intermediate" evidence="3">
    <location>
        <position position="48"/>
    </location>
</feature>
<dbReference type="InterPro" id="IPR050113">
    <property type="entry name" value="Ub_conjugating_enzyme"/>
</dbReference>
<dbReference type="STRING" id="61395.A0A1Y1VXC4"/>
<proteinExistence type="inferred from homology"/>
<gene>
    <name evidence="6" type="ORF">DL89DRAFT_270479</name>
</gene>
<reference evidence="6 7" key="1">
    <citation type="submission" date="2016-07" db="EMBL/GenBank/DDBJ databases">
        <title>Pervasive Adenine N6-methylation of Active Genes in Fungi.</title>
        <authorList>
            <consortium name="DOE Joint Genome Institute"/>
            <person name="Mondo S.J."/>
            <person name="Dannebaum R.O."/>
            <person name="Kuo R.C."/>
            <person name="Labutti K."/>
            <person name="Haridas S."/>
            <person name="Kuo A."/>
            <person name="Salamov A."/>
            <person name="Ahrendt S.R."/>
            <person name="Lipzen A."/>
            <person name="Sullivan W."/>
            <person name="Andreopoulos W.B."/>
            <person name="Clum A."/>
            <person name="Lindquist E."/>
            <person name="Daum C."/>
            <person name="Ramamoorthy G.K."/>
            <person name="Gryganskyi A."/>
            <person name="Culley D."/>
            <person name="Magnuson J.K."/>
            <person name="James T.Y."/>
            <person name="O'Malley M.A."/>
            <person name="Stajich J.E."/>
            <person name="Spatafora J.W."/>
            <person name="Visel A."/>
            <person name="Grigoriev I.V."/>
        </authorList>
    </citation>
    <scope>NUCLEOTIDE SEQUENCE [LARGE SCALE GENOMIC DNA]</scope>
    <source>
        <strain evidence="6 7">ATCC 12442</strain>
    </source>
</reference>
<evidence type="ECO:0000256" key="3">
    <source>
        <dbReference type="PROSITE-ProRule" id="PRU10133"/>
    </source>
</evidence>
<feature type="domain" description="UBC core" evidence="5">
    <location>
        <begin position="1"/>
        <end position="123"/>
    </location>
</feature>
<sequence length="125" mass="14229">MGPPETYYEGGLFSARMTFPTDYPMRPPQLRFKSELWHPNVYPDGRVCISILHPPGEDAMGYESADERWSPAQTVESVMLSIISLFADPNDESPANPDAAKQWREDKRGYKRRVFRCVEKSLGGC</sequence>
<evidence type="ECO:0000313" key="7">
    <source>
        <dbReference type="Proteomes" id="UP000193922"/>
    </source>
</evidence>
<comment type="similarity">
    <text evidence="4">Belongs to the ubiquitin-conjugating enzyme family.</text>
</comment>
<name>A0A1Y1VXC4_9FUNG</name>
<keyword evidence="4" id="KW-0547">Nucleotide-binding</keyword>